<dbReference type="SUPFAM" id="SSF46557">
    <property type="entry name" value="GreA transcript cleavage protein, N-terminal domain"/>
    <property type="match status" value="1"/>
</dbReference>
<dbReference type="Proteomes" id="UP000077519">
    <property type="component" value="Unassembled WGS sequence"/>
</dbReference>
<dbReference type="PIRSF" id="PIRSF006092">
    <property type="entry name" value="GreA_GreB"/>
    <property type="match status" value="1"/>
</dbReference>
<dbReference type="InterPro" id="IPR022691">
    <property type="entry name" value="Tscrpt_elong_fac_GreA/B_N"/>
</dbReference>
<dbReference type="InterPro" id="IPR018151">
    <property type="entry name" value="TF_GreA/GreB_CS"/>
</dbReference>
<dbReference type="AlphaFoldDB" id="A0A177YB41"/>
<dbReference type="InterPro" id="IPR036953">
    <property type="entry name" value="GreA/GreB_C_sf"/>
</dbReference>
<protein>
    <recommendedName>
        <fullName evidence="8">Transcription elongation factor GreA</fullName>
    </recommendedName>
</protein>
<dbReference type="InterPro" id="IPR023459">
    <property type="entry name" value="Tscrpt_elong_fac_GreA/B_fam"/>
</dbReference>
<evidence type="ECO:0000256" key="3">
    <source>
        <dbReference type="ARBA" id="ARBA00023163"/>
    </source>
</evidence>
<organism evidence="6 7">
    <name type="scientific">Rhodococcoides kyotonense</name>
    <dbReference type="NCBI Taxonomy" id="398843"/>
    <lineage>
        <taxon>Bacteria</taxon>
        <taxon>Bacillati</taxon>
        <taxon>Actinomycetota</taxon>
        <taxon>Actinomycetes</taxon>
        <taxon>Mycobacteriales</taxon>
        <taxon>Nocardiaceae</taxon>
        <taxon>Rhodococcoides</taxon>
    </lineage>
</organism>
<proteinExistence type="inferred from homology"/>
<evidence type="ECO:0000313" key="6">
    <source>
        <dbReference type="EMBL" id="OAK52419.1"/>
    </source>
</evidence>
<dbReference type="InterPro" id="IPR036805">
    <property type="entry name" value="Tscrpt_elong_fac_GreA/B_N_sf"/>
</dbReference>
<dbReference type="InterPro" id="IPR001437">
    <property type="entry name" value="Tscrpt_elong_fac_GreA/B_C"/>
</dbReference>
<keyword evidence="7" id="KW-1185">Reference proteome</keyword>
<dbReference type="Pfam" id="PF01272">
    <property type="entry name" value="GreA_GreB"/>
    <property type="match status" value="1"/>
</dbReference>
<dbReference type="Gene3D" id="1.10.287.180">
    <property type="entry name" value="Transcription elongation factor, GreA/GreB, N-terminal domain"/>
    <property type="match status" value="1"/>
</dbReference>
<accession>A0A177YB41</accession>
<dbReference type="GO" id="GO:0003677">
    <property type="term" value="F:DNA binding"/>
    <property type="evidence" value="ECO:0007669"/>
    <property type="project" value="InterPro"/>
</dbReference>
<dbReference type="PANTHER" id="PTHR30437">
    <property type="entry name" value="TRANSCRIPTION ELONGATION FACTOR GREA"/>
    <property type="match status" value="1"/>
</dbReference>
<evidence type="ECO:0000256" key="2">
    <source>
        <dbReference type="ARBA" id="ARBA00023015"/>
    </source>
</evidence>
<evidence type="ECO:0008006" key="8">
    <source>
        <dbReference type="Google" id="ProtNLM"/>
    </source>
</evidence>
<comment type="similarity">
    <text evidence="1">Belongs to the GreA/GreB family.</text>
</comment>
<sequence length="159" mass="16556">MTVIDNAPIGSSNSDDLRDELTVLIERRTVLSHDVAVHRAMGDLDNNDPYHRALESLLTVDRRMAELNALIAGSTTCTPVENGTAHVGSVVTVRFGDDDNDVETFTLVSSGVLADAGVGDTCSSTSPLGAALVGSRAGDTRTYTLPTGSSCTVHVVGIA</sequence>
<dbReference type="SUPFAM" id="SSF54534">
    <property type="entry name" value="FKBP-like"/>
    <property type="match status" value="1"/>
</dbReference>
<dbReference type="PANTHER" id="PTHR30437:SF4">
    <property type="entry name" value="TRANSCRIPTION ELONGATION FACTOR GREA"/>
    <property type="match status" value="1"/>
</dbReference>
<evidence type="ECO:0000313" key="7">
    <source>
        <dbReference type="Proteomes" id="UP000077519"/>
    </source>
</evidence>
<dbReference type="GO" id="GO:0070063">
    <property type="term" value="F:RNA polymerase binding"/>
    <property type="evidence" value="ECO:0007669"/>
    <property type="project" value="InterPro"/>
</dbReference>
<comment type="caution">
    <text evidence="6">The sequence shown here is derived from an EMBL/GenBank/DDBJ whole genome shotgun (WGS) entry which is preliminary data.</text>
</comment>
<dbReference type="Gene3D" id="3.10.50.30">
    <property type="entry name" value="Transcription elongation factor, GreA/GreB, C-terminal domain"/>
    <property type="match status" value="1"/>
</dbReference>
<dbReference type="GO" id="GO:0006354">
    <property type="term" value="P:DNA-templated transcription elongation"/>
    <property type="evidence" value="ECO:0007669"/>
    <property type="project" value="TreeGrafter"/>
</dbReference>
<reference evidence="6 7" key="1">
    <citation type="submission" date="2016-03" db="EMBL/GenBank/DDBJ databases">
        <title>Genome sequence of Rhodococcus kyotonensis KB10.</title>
        <authorList>
            <person name="Jeong H."/>
            <person name="Hong C.E."/>
            <person name="Jo S.H."/>
            <person name="Park J.M."/>
        </authorList>
    </citation>
    <scope>NUCLEOTIDE SEQUENCE [LARGE SCALE GENOMIC DNA]</scope>
    <source>
        <strain evidence="6 7">KB10</strain>
    </source>
</reference>
<evidence type="ECO:0000256" key="1">
    <source>
        <dbReference type="ARBA" id="ARBA00008213"/>
    </source>
</evidence>
<dbReference type="PROSITE" id="PS00830">
    <property type="entry name" value="GREAB_2"/>
    <property type="match status" value="1"/>
</dbReference>
<dbReference type="Pfam" id="PF03449">
    <property type="entry name" value="GreA_GreB_N"/>
    <property type="match status" value="1"/>
</dbReference>
<dbReference type="RefSeq" id="WP_068427751.1">
    <property type="nucleotide sequence ID" value="NZ_LVHI01000023.1"/>
</dbReference>
<keyword evidence="3" id="KW-0804">Transcription</keyword>
<keyword evidence="2" id="KW-0805">Transcription regulation</keyword>
<dbReference type="EMBL" id="LVHI01000023">
    <property type="protein sequence ID" value="OAK52419.1"/>
    <property type="molecule type" value="Genomic_DNA"/>
</dbReference>
<evidence type="ECO:0000259" key="5">
    <source>
        <dbReference type="Pfam" id="PF03449"/>
    </source>
</evidence>
<gene>
    <name evidence="6" type="ORF">A3K89_06170</name>
</gene>
<feature type="domain" description="Transcription elongation factor GreA/GreB C-terminal" evidence="4">
    <location>
        <begin position="82"/>
        <end position="158"/>
    </location>
</feature>
<dbReference type="GO" id="GO:0032784">
    <property type="term" value="P:regulation of DNA-templated transcription elongation"/>
    <property type="evidence" value="ECO:0007669"/>
    <property type="project" value="InterPro"/>
</dbReference>
<name>A0A177YB41_9NOCA</name>
<evidence type="ECO:0000259" key="4">
    <source>
        <dbReference type="Pfam" id="PF01272"/>
    </source>
</evidence>
<feature type="domain" description="Transcription elongation factor GreA/GreB N-terminal" evidence="5">
    <location>
        <begin position="14"/>
        <end position="72"/>
    </location>
</feature>